<dbReference type="AlphaFoldDB" id="X6MJX2"/>
<name>X6MJX2_RETFI</name>
<accession>X6MJX2</accession>
<dbReference type="EMBL" id="ASPP01020315">
    <property type="protein sequence ID" value="ETO13931.1"/>
    <property type="molecule type" value="Genomic_DNA"/>
</dbReference>
<evidence type="ECO:0000256" key="1">
    <source>
        <dbReference type="SAM" id="MobiDB-lite"/>
    </source>
</evidence>
<reference evidence="2 3" key="1">
    <citation type="journal article" date="2013" name="Curr. Biol.">
        <title>The Genome of the Foraminiferan Reticulomyxa filosa.</title>
        <authorList>
            <person name="Glockner G."/>
            <person name="Hulsmann N."/>
            <person name="Schleicher M."/>
            <person name="Noegel A.A."/>
            <person name="Eichinger L."/>
            <person name="Gallinger C."/>
            <person name="Pawlowski J."/>
            <person name="Sierra R."/>
            <person name="Euteneuer U."/>
            <person name="Pillet L."/>
            <person name="Moustafa A."/>
            <person name="Platzer M."/>
            <person name="Groth M."/>
            <person name="Szafranski K."/>
            <person name="Schliwa M."/>
        </authorList>
    </citation>
    <scope>NUCLEOTIDE SEQUENCE [LARGE SCALE GENOMIC DNA]</scope>
</reference>
<feature type="non-terminal residue" evidence="2">
    <location>
        <position position="378"/>
    </location>
</feature>
<comment type="caution">
    <text evidence="2">The sequence shown here is derived from an EMBL/GenBank/DDBJ whole genome shotgun (WGS) entry which is preliminary data.</text>
</comment>
<feature type="compositionally biased region" description="Acidic residues" evidence="1">
    <location>
        <begin position="304"/>
        <end position="326"/>
    </location>
</feature>
<gene>
    <name evidence="2" type="ORF">RFI_23437</name>
</gene>
<sequence length="378" mass="42801">MSDFETGLAGVPVGVGVTNDNAYCVVVSQNEIVLFAMNPLRYIQKEMYPHAKWSNIMILDDPLYFYIYIYAYKQTNKQHLTDVDSTPSKPTTRTSPRRTLTVDVRPFHLLVWHNGDYHLVLYVISSETEKLLTPLVQLEVPLAKKECSENNQLFISRDILAPDLTQCHDFSIKPRWETVSKDNEYVYVGTTNGILYSWSIAEIKEIANEFWRQLLEQSTDIHSIPTMIGKLCGQIEDGFEDDNVVRRRSPEEEKVPSNTTDAPFGTATPLSSTPTLIPASDTKRSTLPPLCDAIVEEAEVEIYNEEEENDDNDNDDDNDDEDDGDSNDNGIDRKNKEKQRRRTNDGDANFSALSRDEVTATTAKVTNAGVLLCFGYSY</sequence>
<evidence type="ECO:0000313" key="2">
    <source>
        <dbReference type="EMBL" id="ETO13931.1"/>
    </source>
</evidence>
<organism evidence="2 3">
    <name type="scientific">Reticulomyxa filosa</name>
    <dbReference type="NCBI Taxonomy" id="46433"/>
    <lineage>
        <taxon>Eukaryota</taxon>
        <taxon>Sar</taxon>
        <taxon>Rhizaria</taxon>
        <taxon>Retaria</taxon>
        <taxon>Foraminifera</taxon>
        <taxon>Monothalamids</taxon>
        <taxon>Reticulomyxidae</taxon>
        <taxon>Reticulomyxa</taxon>
    </lineage>
</organism>
<proteinExistence type="predicted"/>
<protein>
    <submittedName>
        <fullName evidence="2">Lower matrix phosphoprotein</fullName>
    </submittedName>
</protein>
<feature type="compositionally biased region" description="Basic and acidic residues" evidence="1">
    <location>
        <begin position="246"/>
        <end position="255"/>
    </location>
</feature>
<evidence type="ECO:0000313" key="3">
    <source>
        <dbReference type="Proteomes" id="UP000023152"/>
    </source>
</evidence>
<keyword evidence="3" id="KW-1185">Reference proteome</keyword>
<feature type="region of interest" description="Disordered" evidence="1">
    <location>
        <begin position="304"/>
        <end position="356"/>
    </location>
</feature>
<feature type="region of interest" description="Disordered" evidence="1">
    <location>
        <begin position="246"/>
        <end position="288"/>
    </location>
</feature>
<dbReference type="Proteomes" id="UP000023152">
    <property type="component" value="Unassembled WGS sequence"/>
</dbReference>